<dbReference type="Proteomes" id="UP000515838">
    <property type="component" value="Chromosome"/>
</dbReference>
<dbReference type="EMBL" id="CP060731">
    <property type="protein sequence ID" value="QNN78046.1"/>
    <property type="molecule type" value="Genomic_DNA"/>
</dbReference>
<dbReference type="AlphaFoldDB" id="A0A7G9TD71"/>
<dbReference type="RefSeq" id="WP_187573516.1">
    <property type="nucleotide sequence ID" value="NZ_CP060731.1"/>
</dbReference>
<organism evidence="1 2">
    <name type="scientific">Pseudoxanthomonas mexicana</name>
    <dbReference type="NCBI Taxonomy" id="128785"/>
    <lineage>
        <taxon>Bacteria</taxon>
        <taxon>Pseudomonadati</taxon>
        <taxon>Pseudomonadota</taxon>
        <taxon>Gammaproteobacteria</taxon>
        <taxon>Lysobacterales</taxon>
        <taxon>Lysobacteraceae</taxon>
        <taxon>Pseudoxanthomonas</taxon>
    </lineage>
</organism>
<evidence type="ECO:0000313" key="2">
    <source>
        <dbReference type="Proteomes" id="UP000515838"/>
    </source>
</evidence>
<sequence length="93" mass="9741">MPFVWGDFNACGWAAGGDESIYALDKDALAAIPAKDGMAIFVWCEDEPDTILGCVATLEHITLGAFTGWRAVPVGSTFYRGPVPAHLLGGLGA</sequence>
<evidence type="ECO:0000313" key="1">
    <source>
        <dbReference type="EMBL" id="QNN78046.1"/>
    </source>
</evidence>
<accession>A0A7G9TD71</accession>
<name>A0A7G9TD71_PSEMX</name>
<protein>
    <submittedName>
        <fullName evidence="1">Uncharacterized protein</fullName>
    </submittedName>
</protein>
<reference evidence="1 2" key="1">
    <citation type="submission" date="2020-08" db="EMBL/GenBank/DDBJ databases">
        <title>Streptomycin Non-resistant strain, P. mexicana.</title>
        <authorList>
            <person name="Ganesh-Kumar S."/>
            <person name="Zhe T."/>
            <person name="Yu Z."/>
            <person name="Min Y."/>
        </authorList>
    </citation>
    <scope>NUCLEOTIDE SEQUENCE [LARGE SCALE GENOMIC DNA]</scope>
    <source>
        <strain evidence="1 2">GTZY2</strain>
    </source>
</reference>
<proteinExistence type="predicted"/>
<dbReference type="GeneID" id="81469511"/>
<gene>
    <name evidence="1" type="ORF">IAE60_00950</name>
</gene>